<dbReference type="EMBL" id="GISG01114159">
    <property type="protein sequence ID" value="MBA4639516.1"/>
    <property type="molecule type" value="Transcribed_RNA"/>
</dbReference>
<dbReference type="AlphaFoldDB" id="A0A7C8ZCC2"/>
<name>A0A7C8ZCC2_OPUST</name>
<feature type="transmembrane region" description="Helical" evidence="1">
    <location>
        <begin position="26"/>
        <end position="44"/>
    </location>
</feature>
<accession>A0A7C8ZCC2</accession>
<proteinExistence type="predicted"/>
<evidence type="ECO:0000256" key="1">
    <source>
        <dbReference type="SAM" id="Phobius"/>
    </source>
</evidence>
<protein>
    <submittedName>
        <fullName evidence="2">Uncharacterized protein</fullName>
    </submittedName>
</protein>
<reference evidence="2" key="1">
    <citation type="journal article" date="2013" name="J. Plant Res.">
        <title>Effect of fungi and light on seed germination of three Opuntia species from semiarid lands of central Mexico.</title>
        <authorList>
            <person name="Delgado-Sanchez P."/>
            <person name="Jimenez-Bremont J.F."/>
            <person name="Guerrero-Gonzalez Mde L."/>
            <person name="Flores J."/>
        </authorList>
    </citation>
    <scope>NUCLEOTIDE SEQUENCE</scope>
    <source>
        <tissue evidence="2">Cladode</tissue>
    </source>
</reference>
<sequence length="104" mass="11407">MRRMSAEGKTSNEILIGSVIMKMNHSVFLCLTVINLVLIAFLFMPELSCLKGRILAPSGHATYAKHTEGSSLMAKSLEDLFQGSSVSCPDGCIDDYLIFLLCFD</sequence>
<keyword evidence="1" id="KW-0472">Membrane</keyword>
<keyword evidence="1" id="KW-0812">Transmembrane</keyword>
<reference evidence="2" key="2">
    <citation type="submission" date="2020-07" db="EMBL/GenBank/DDBJ databases">
        <authorList>
            <person name="Vera ALvarez R."/>
            <person name="Arias-Moreno D.M."/>
            <person name="Jimenez-Jacinto V."/>
            <person name="Jimenez-Bremont J.F."/>
            <person name="Swaminathan K."/>
            <person name="Moose S.P."/>
            <person name="Guerrero-Gonzalez M.L."/>
            <person name="Marino-Ramirez L."/>
            <person name="Landsman D."/>
            <person name="Rodriguez-Kessler M."/>
            <person name="Delgado-Sanchez P."/>
        </authorList>
    </citation>
    <scope>NUCLEOTIDE SEQUENCE</scope>
    <source>
        <tissue evidence="2">Cladode</tissue>
    </source>
</reference>
<evidence type="ECO:0000313" key="2">
    <source>
        <dbReference type="EMBL" id="MBA4639516.1"/>
    </source>
</evidence>
<keyword evidence="1" id="KW-1133">Transmembrane helix</keyword>
<organism evidence="2">
    <name type="scientific">Opuntia streptacantha</name>
    <name type="common">Prickly pear cactus</name>
    <name type="synonym">Opuntia cardona</name>
    <dbReference type="NCBI Taxonomy" id="393608"/>
    <lineage>
        <taxon>Eukaryota</taxon>
        <taxon>Viridiplantae</taxon>
        <taxon>Streptophyta</taxon>
        <taxon>Embryophyta</taxon>
        <taxon>Tracheophyta</taxon>
        <taxon>Spermatophyta</taxon>
        <taxon>Magnoliopsida</taxon>
        <taxon>eudicotyledons</taxon>
        <taxon>Gunneridae</taxon>
        <taxon>Pentapetalae</taxon>
        <taxon>Caryophyllales</taxon>
        <taxon>Cactineae</taxon>
        <taxon>Cactaceae</taxon>
        <taxon>Opuntioideae</taxon>
        <taxon>Opuntia</taxon>
    </lineage>
</organism>
<dbReference type="EMBL" id="GISG01114158">
    <property type="protein sequence ID" value="MBA4639515.1"/>
    <property type="molecule type" value="Transcribed_RNA"/>
</dbReference>